<proteinExistence type="predicted"/>
<keyword evidence="1" id="KW-1133">Transmembrane helix</keyword>
<gene>
    <name evidence="2" type="ORF">A3F95_01725</name>
</gene>
<keyword evidence="1" id="KW-0812">Transmembrane</keyword>
<evidence type="ECO:0000313" key="2">
    <source>
        <dbReference type="EMBL" id="OGZ26392.1"/>
    </source>
</evidence>
<accession>A0A1G2ELG7</accession>
<dbReference type="EMBL" id="MHML01000028">
    <property type="protein sequence ID" value="OGZ26392.1"/>
    <property type="molecule type" value="Genomic_DNA"/>
</dbReference>
<dbReference type="Proteomes" id="UP000179122">
    <property type="component" value="Unassembled WGS sequence"/>
</dbReference>
<protein>
    <recommendedName>
        <fullName evidence="4">DUF5673 domain-containing protein</fullName>
    </recommendedName>
</protein>
<evidence type="ECO:0000256" key="1">
    <source>
        <dbReference type="SAM" id="Phobius"/>
    </source>
</evidence>
<evidence type="ECO:0008006" key="4">
    <source>
        <dbReference type="Google" id="ProtNLM"/>
    </source>
</evidence>
<organism evidence="2 3">
    <name type="scientific">Candidatus Nealsonbacteria bacterium RIFCSPLOWO2_12_FULL_39_31</name>
    <dbReference type="NCBI Taxonomy" id="1801676"/>
    <lineage>
        <taxon>Bacteria</taxon>
        <taxon>Candidatus Nealsoniibacteriota</taxon>
    </lineage>
</organism>
<dbReference type="AlphaFoldDB" id="A0A1G2ELG7"/>
<keyword evidence="1" id="KW-0472">Membrane</keyword>
<evidence type="ECO:0000313" key="3">
    <source>
        <dbReference type="Proteomes" id="UP000179122"/>
    </source>
</evidence>
<feature type="transmembrane region" description="Helical" evidence="1">
    <location>
        <begin position="24"/>
        <end position="57"/>
    </location>
</feature>
<sequence>MDNLPSKIRWNAAEYEFHEKTPEWYWALGIITAALVLAAVVLHNFLFAVFAVLAGFSVGLHGSRRPRIIIHEINSGGLSFGNRNLNYEDIGHFWINYNPPIKKDLILESKRTFSTHTVILLGDADPEQIRRYLLQYLKEKKIEESLVAVIARALKF</sequence>
<comment type="caution">
    <text evidence="2">The sequence shown here is derived from an EMBL/GenBank/DDBJ whole genome shotgun (WGS) entry which is preliminary data.</text>
</comment>
<name>A0A1G2ELG7_9BACT</name>
<reference evidence="2 3" key="1">
    <citation type="journal article" date="2016" name="Nat. Commun.">
        <title>Thousands of microbial genomes shed light on interconnected biogeochemical processes in an aquifer system.</title>
        <authorList>
            <person name="Anantharaman K."/>
            <person name="Brown C.T."/>
            <person name="Hug L.A."/>
            <person name="Sharon I."/>
            <person name="Castelle C.J."/>
            <person name="Probst A.J."/>
            <person name="Thomas B.C."/>
            <person name="Singh A."/>
            <person name="Wilkins M.J."/>
            <person name="Karaoz U."/>
            <person name="Brodie E.L."/>
            <person name="Williams K.H."/>
            <person name="Hubbard S.S."/>
            <person name="Banfield J.F."/>
        </authorList>
    </citation>
    <scope>NUCLEOTIDE SEQUENCE [LARGE SCALE GENOMIC DNA]</scope>
</reference>